<evidence type="ECO:0000256" key="4">
    <source>
        <dbReference type="RuleBase" id="RU003719"/>
    </source>
</evidence>
<proteinExistence type="inferred from homology"/>
<evidence type="ECO:0000256" key="1">
    <source>
        <dbReference type="ARBA" id="ARBA00005854"/>
    </source>
</evidence>
<organism evidence="7 8">
    <name type="scientific">Paenibacillus arenilitoris</name>
    <dbReference type="NCBI Taxonomy" id="2772299"/>
    <lineage>
        <taxon>Bacteria</taxon>
        <taxon>Bacillati</taxon>
        <taxon>Bacillota</taxon>
        <taxon>Bacilli</taxon>
        <taxon>Bacillales</taxon>
        <taxon>Paenibacillaceae</taxon>
        <taxon>Paenibacillus</taxon>
    </lineage>
</organism>
<name>A0A927H8Z1_9BACL</name>
<sequence>MEKTKKVLVTATNYSALCPEAKRLLEEAGCEIVENRLGRPHAREELIPLVTDIHGVIAGVDTWDEEVFRLAPNLKAIARFGVGVDNIDLAKASERGIKVSNVPGGNANAVAELAVGLILSLLRNIPALQQSAKRGHWDRRVGEELAGKTVGLLGFGHIAQMVARKLQGFEVRLIAFDKYPNEAKASELGVELASSDQVLLESDIVSMHLPSLKETRHMMSHAQFAMMKSSAYFINTARGALVDEEALYKALHERMIAGAAIDVFEVEPVSADNPLFRLDNLLATPHTAAETAETYRRVGLVTARALLDVFAGKDPANLLRA</sequence>
<gene>
    <name evidence="7" type="ORF">IDH41_21165</name>
</gene>
<reference evidence="7" key="1">
    <citation type="submission" date="2020-09" db="EMBL/GenBank/DDBJ databases">
        <title>A novel bacterium of genus Paenibacillus, isolated from South China Sea.</title>
        <authorList>
            <person name="Huang H."/>
            <person name="Mo K."/>
            <person name="Hu Y."/>
        </authorList>
    </citation>
    <scope>NUCLEOTIDE SEQUENCE</scope>
    <source>
        <strain evidence="7">IB182493</strain>
    </source>
</reference>
<dbReference type="FunFam" id="3.40.50.720:FF:000203">
    <property type="entry name" value="D-3-phosphoglycerate dehydrogenase (SerA)"/>
    <property type="match status" value="1"/>
</dbReference>
<feature type="domain" description="D-isomer specific 2-hydroxyacid dehydrogenase catalytic" evidence="5">
    <location>
        <begin position="14"/>
        <end position="319"/>
    </location>
</feature>
<dbReference type="SUPFAM" id="SSF52283">
    <property type="entry name" value="Formate/glycerate dehydrogenase catalytic domain-like"/>
    <property type="match status" value="1"/>
</dbReference>
<dbReference type="InterPro" id="IPR006140">
    <property type="entry name" value="D-isomer_DH_NAD-bd"/>
</dbReference>
<dbReference type="Pfam" id="PF00389">
    <property type="entry name" value="2-Hacid_dh"/>
    <property type="match status" value="1"/>
</dbReference>
<accession>A0A927H8Z1</accession>
<dbReference type="InterPro" id="IPR036291">
    <property type="entry name" value="NAD(P)-bd_dom_sf"/>
</dbReference>
<dbReference type="Pfam" id="PF02826">
    <property type="entry name" value="2-Hacid_dh_C"/>
    <property type="match status" value="1"/>
</dbReference>
<dbReference type="InterPro" id="IPR029753">
    <property type="entry name" value="D-isomer_DH_CS"/>
</dbReference>
<comment type="caution">
    <text evidence="7">The sequence shown here is derived from an EMBL/GenBank/DDBJ whole genome shotgun (WGS) entry which is preliminary data.</text>
</comment>
<dbReference type="EMBL" id="JACXIY010000027">
    <property type="protein sequence ID" value="MBD2871099.1"/>
    <property type="molecule type" value="Genomic_DNA"/>
</dbReference>
<evidence type="ECO:0000313" key="7">
    <source>
        <dbReference type="EMBL" id="MBD2871099.1"/>
    </source>
</evidence>
<dbReference type="Gene3D" id="3.40.50.720">
    <property type="entry name" value="NAD(P)-binding Rossmann-like Domain"/>
    <property type="match status" value="2"/>
</dbReference>
<dbReference type="PANTHER" id="PTHR42789:SF1">
    <property type="entry name" value="D-ISOMER SPECIFIC 2-HYDROXYACID DEHYDROGENASE FAMILY PROTEIN (AFU_ORTHOLOGUE AFUA_6G10090)"/>
    <property type="match status" value="1"/>
</dbReference>
<dbReference type="PANTHER" id="PTHR42789">
    <property type="entry name" value="D-ISOMER SPECIFIC 2-HYDROXYACID DEHYDROGENASE FAMILY PROTEIN (AFU_ORTHOLOGUE AFUA_6G10090)"/>
    <property type="match status" value="1"/>
</dbReference>
<dbReference type="PROSITE" id="PS00671">
    <property type="entry name" value="D_2_HYDROXYACID_DH_3"/>
    <property type="match status" value="1"/>
</dbReference>
<evidence type="ECO:0000256" key="2">
    <source>
        <dbReference type="ARBA" id="ARBA00023002"/>
    </source>
</evidence>
<dbReference type="AlphaFoldDB" id="A0A927H8Z1"/>
<comment type="similarity">
    <text evidence="1 4">Belongs to the D-isomer specific 2-hydroxyacid dehydrogenase family.</text>
</comment>
<dbReference type="CDD" id="cd12172">
    <property type="entry name" value="PGDH_like_2"/>
    <property type="match status" value="1"/>
</dbReference>
<evidence type="ECO:0000259" key="5">
    <source>
        <dbReference type="Pfam" id="PF00389"/>
    </source>
</evidence>
<dbReference type="GO" id="GO:0016616">
    <property type="term" value="F:oxidoreductase activity, acting on the CH-OH group of donors, NAD or NADP as acceptor"/>
    <property type="evidence" value="ECO:0007669"/>
    <property type="project" value="InterPro"/>
</dbReference>
<dbReference type="InterPro" id="IPR006139">
    <property type="entry name" value="D-isomer_2_OHA_DH_cat_dom"/>
</dbReference>
<evidence type="ECO:0000259" key="6">
    <source>
        <dbReference type="Pfam" id="PF02826"/>
    </source>
</evidence>
<dbReference type="GO" id="GO:0051287">
    <property type="term" value="F:NAD binding"/>
    <property type="evidence" value="ECO:0007669"/>
    <property type="project" value="InterPro"/>
</dbReference>
<protein>
    <submittedName>
        <fullName evidence="7">Phosphoglycerate dehydrogenase</fullName>
    </submittedName>
</protein>
<dbReference type="RefSeq" id="WP_190864578.1">
    <property type="nucleotide sequence ID" value="NZ_JACXIY010000027.1"/>
</dbReference>
<dbReference type="InterPro" id="IPR050857">
    <property type="entry name" value="D-2-hydroxyacid_DH"/>
</dbReference>
<dbReference type="Proteomes" id="UP000632125">
    <property type="component" value="Unassembled WGS sequence"/>
</dbReference>
<evidence type="ECO:0000256" key="3">
    <source>
        <dbReference type="ARBA" id="ARBA00023027"/>
    </source>
</evidence>
<keyword evidence="2 4" id="KW-0560">Oxidoreductase</keyword>
<feature type="domain" description="D-isomer specific 2-hydroxyacid dehydrogenase NAD-binding" evidence="6">
    <location>
        <begin position="115"/>
        <end position="288"/>
    </location>
</feature>
<evidence type="ECO:0000313" key="8">
    <source>
        <dbReference type="Proteomes" id="UP000632125"/>
    </source>
</evidence>
<keyword evidence="8" id="KW-1185">Reference proteome</keyword>
<keyword evidence="3" id="KW-0520">NAD</keyword>
<dbReference type="SUPFAM" id="SSF51735">
    <property type="entry name" value="NAD(P)-binding Rossmann-fold domains"/>
    <property type="match status" value="1"/>
</dbReference>